<evidence type="ECO:0000313" key="2">
    <source>
        <dbReference type="EMBL" id="CAI8019373.1"/>
    </source>
</evidence>
<comment type="caution">
    <text evidence="2">The sequence shown here is derived from an EMBL/GenBank/DDBJ whole genome shotgun (WGS) entry which is preliminary data.</text>
</comment>
<evidence type="ECO:0000313" key="3">
    <source>
        <dbReference type="Proteomes" id="UP001174909"/>
    </source>
</evidence>
<feature type="domain" description="Protein kinase" evidence="1">
    <location>
        <begin position="22"/>
        <end position="283"/>
    </location>
</feature>
<sequence length="283" mass="31908">MMAARELRVEEKYVLKKKVWGLADGEQRGYGAYGIVRTVSVNGTTCIAKRIHDILQDPRVPPADRESVRLRFMKECKMLSELRHPNIVHFVGVHYDKRNYISLVMEALDSDLRGFFQRSEPDLSIKLGILRDVSYGLLHLHSRQPSIIHRDLNPGNILLTRTLQAKIADLGVSSYLTPSKMQTMAPGAWDYMPPEALLENPQYDTSLDIFSFGHVTLCVGTHSVVNIPIPCANPGGIRAWGQLSIKRRREYLNSIGQKHCLHSLAVECLHDSPAQTTKCTRPV</sequence>
<dbReference type="GO" id="GO:0005524">
    <property type="term" value="F:ATP binding"/>
    <property type="evidence" value="ECO:0007669"/>
    <property type="project" value="InterPro"/>
</dbReference>
<name>A0AA35WFB9_GEOBA</name>
<dbReference type="PROSITE" id="PS50011">
    <property type="entry name" value="PROTEIN_KINASE_DOM"/>
    <property type="match status" value="1"/>
</dbReference>
<dbReference type="InterPro" id="IPR051681">
    <property type="entry name" value="Ser/Thr_Kinases-Pseudokinases"/>
</dbReference>
<dbReference type="Pfam" id="PF00069">
    <property type="entry name" value="Pkinase"/>
    <property type="match status" value="1"/>
</dbReference>
<dbReference type="Proteomes" id="UP001174909">
    <property type="component" value="Unassembled WGS sequence"/>
</dbReference>
<accession>A0AA35WFB9</accession>
<dbReference type="InterPro" id="IPR000719">
    <property type="entry name" value="Prot_kinase_dom"/>
</dbReference>
<dbReference type="InterPro" id="IPR011009">
    <property type="entry name" value="Kinase-like_dom_sf"/>
</dbReference>
<dbReference type="SUPFAM" id="SSF56112">
    <property type="entry name" value="Protein kinase-like (PK-like)"/>
    <property type="match status" value="1"/>
</dbReference>
<reference evidence="2" key="1">
    <citation type="submission" date="2023-03" db="EMBL/GenBank/DDBJ databases">
        <authorList>
            <person name="Steffen K."/>
            <person name="Cardenas P."/>
        </authorList>
    </citation>
    <scope>NUCLEOTIDE SEQUENCE</scope>
</reference>
<keyword evidence="3" id="KW-1185">Reference proteome</keyword>
<gene>
    <name evidence="2" type="ORF">GBAR_LOCUS11650</name>
</gene>
<dbReference type="EMBL" id="CASHTH010001749">
    <property type="protein sequence ID" value="CAI8019373.1"/>
    <property type="molecule type" value="Genomic_DNA"/>
</dbReference>
<dbReference type="GO" id="GO:0004674">
    <property type="term" value="F:protein serine/threonine kinase activity"/>
    <property type="evidence" value="ECO:0007669"/>
    <property type="project" value="TreeGrafter"/>
</dbReference>
<dbReference type="Gene3D" id="1.10.510.10">
    <property type="entry name" value="Transferase(Phosphotransferase) domain 1"/>
    <property type="match status" value="1"/>
</dbReference>
<proteinExistence type="predicted"/>
<evidence type="ECO:0000259" key="1">
    <source>
        <dbReference type="PROSITE" id="PS50011"/>
    </source>
</evidence>
<keyword evidence="2" id="KW-0418">Kinase</keyword>
<keyword evidence="2" id="KW-0808">Transferase</keyword>
<dbReference type="AlphaFoldDB" id="A0AA35WFB9"/>
<organism evidence="2 3">
    <name type="scientific">Geodia barretti</name>
    <name type="common">Barrett's horny sponge</name>
    <dbReference type="NCBI Taxonomy" id="519541"/>
    <lineage>
        <taxon>Eukaryota</taxon>
        <taxon>Metazoa</taxon>
        <taxon>Porifera</taxon>
        <taxon>Demospongiae</taxon>
        <taxon>Heteroscleromorpha</taxon>
        <taxon>Tetractinellida</taxon>
        <taxon>Astrophorina</taxon>
        <taxon>Geodiidae</taxon>
        <taxon>Geodia</taxon>
    </lineage>
</organism>
<protein>
    <submittedName>
        <fullName evidence="2">Serine/threonine-protein kinase/receptor R818</fullName>
    </submittedName>
</protein>
<dbReference type="PANTHER" id="PTHR44329">
    <property type="entry name" value="SERINE/THREONINE-PROTEIN KINASE TNNI3K-RELATED"/>
    <property type="match status" value="1"/>
</dbReference>